<proteinExistence type="predicted"/>
<feature type="region of interest" description="Disordered" evidence="1">
    <location>
        <begin position="249"/>
        <end position="274"/>
    </location>
</feature>
<feature type="compositionally biased region" description="Polar residues" evidence="1">
    <location>
        <begin position="249"/>
        <end position="261"/>
    </location>
</feature>
<name>A0A0A9WJ71_LYGHE</name>
<dbReference type="AlphaFoldDB" id="A0A0A9WJ71"/>
<keyword evidence="2" id="KW-0418">Kinase</keyword>
<reference evidence="2" key="2">
    <citation type="submission" date="2014-07" db="EMBL/GenBank/DDBJ databases">
        <authorList>
            <person name="Hull J."/>
        </authorList>
    </citation>
    <scope>NUCLEOTIDE SEQUENCE</scope>
</reference>
<sequence>NNFCIFASKPITHGDVTFRKVYLMSFRHVCDLLTVLYFITLAKCSNDDSKYYEIENNEKKLEYDNRATPALPEAESYVIGVKRALLPFRQLSKYLRRPVADPRSGSGTVTGVPGIQWRVPVLPSPNELVMAAPDVEQKTTNHKRWDKSEPDDGDVLYPEIILIRPINISKLGAAKINNINKGLEDAIKARKAPENAKLVEDSTKTVTRQQKLTAVTENQKKVKIDHQIFQGNGINIKLTFSVDVGNQSKPLENNNATNTSKGAPCRPTRKAVHH</sequence>
<organism evidence="2">
    <name type="scientific">Lygus hesperus</name>
    <name type="common">Western plant bug</name>
    <dbReference type="NCBI Taxonomy" id="30085"/>
    <lineage>
        <taxon>Eukaryota</taxon>
        <taxon>Metazoa</taxon>
        <taxon>Ecdysozoa</taxon>
        <taxon>Arthropoda</taxon>
        <taxon>Hexapoda</taxon>
        <taxon>Insecta</taxon>
        <taxon>Pterygota</taxon>
        <taxon>Neoptera</taxon>
        <taxon>Paraneoptera</taxon>
        <taxon>Hemiptera</taxon>
        <taxon>Heteroptera</taxon>
        <taxon>Panheteroptera</taxon>
        <taxon>Cimicomorpha</taxon>
        <taxon>Miridae</taxon>
        <taxon>Mirini</taxon>
        <taxon>Lygus</taxon>
    </lineage>
</organism>
<dbReference type="GO" id="GO:0016301">
    <property type="term" value="F:kinase activity"/>
    <property type="evidence" value="ECO:0007669"/>
    <property type="project" value="UniProtKB-KW"/>
</dbReference>
<evidence type="ECO:0000313" key="2">
    <source>
        <dbReference type="EMBL" id="JAG06543.1"/>
    </source>
</evidence>
<feature type="non-terminal residue" evidence="2">
    <location>
        <position position="1"/>
    </location>
</feature>
<gene>
    <name evidence="2" type="primary">jak1</name>
    <name evidence="2" type="ORF">CM83_74627</name>
</gene>
<accession>A0A0A9WJ71</accession>
<protein>
    <submittedName>
        <fullName evidence="2">Tyrosine-protein kinase JAK1</fullName>
    </submittedName>
</protein>
<dbReference type="EMBL" id="GBHO01037061">
    <property type="protein sequence ID" value="JAG06543.1"/>
    <property type="molecule type" value="Transcribed_RNA"/>
</dbReference>
<keyword evidence="2" id="KW-0808">Transferase</keyword>
<reference evidence="2" key="1">
    <citation type="journal article" date="2014" name="PLoS ONE">
        <title>Transcriptome-Based Identification of ABC Transporters in the Western Tarnished Plant Bug Lygus hesperus.</title>
        <authorList>
            <person name="Hull J.J."/>
            <person name="Chaney K."/>
            <person name="Geib S.M."/>
            <person name="Fabrick J.A."/>
            <person name="Brent C.S."/>
            <person name="Walsh D."/>
            <person name="Lavine L.C."/>
        </authorList>
    </citation>
    <scope>NUCLEOTIDE SEQUENCE</scope>
</reference>
<evidence type="ECO:0000256" key="1">
    <source>
        <dbReference type="SAM" id="MobiDB-lite"/>
    </source>
</evidence>